<proteinExistence type="predicted"/>
<gene>
    <name evidence="2" type="ORF">HPB52_024643</name>
</gene>
<accession>A0A9D4TE37</accession>
<evidence type="ECO:0000313" key="2">
    <source>
        <dbReference type="EMBL" id="KAH7986910.1"/>
    </source>
</evidence>
<dbReference type="VEuPathDB" id="VectorBase:RSAN_056252"/>
<dbReference type="EMBL" id="JABSTV010000223">
    <property type="protein sequence ID" value="KAH7986910.1"/>
    <property type="molecule type" value="Genomic_DNA"/>
</dbReference>
<organism evidence="2 3">
    <name type="scientific">Rhipicephalus sanguineus</name>
    <name type="common">Brown dog tick</name>
    <name type="synonym">Ixodes sanguineus</name>
    <dbReference type="NCBI Taxonomy" id="34632"/>
    <lineage>
        <taxon>Eukaryota</taxon>
        <taxon>Metazoa</taxon>
        <taxon>Ecdysozoa</taxon>
        <taxon>Arthropoda</taxon>
        <taxon>Chelicerata</taxon>
        <taxon>Arachnida</taxon>
        <taxon>Acari</taxon>
        <taxon>Parasitiformes</taxon>
        <taxon>Ixodida</taxon>
        <taxon>Ixodoidea</taxon>
        <taxon>Ixodidae</taxon>
        <taxon>Rhipicephalinae</taxon>
        <taxon>Rhipicephalus</taxon>
        <taxon>Rhipicephalus</taxon>
    </lineage>
</organism>
<evidence type="ECO:0000256" key="1">
    <source>
        <dbReference type="SAM" id="MobiDB-lite"/>
    </source>
</evidence>
<name>A0A9D4TE37_RHISA</name>
<feature type="region of interest" description="Disordered" evidence="1">
    <location>
        <begin position="230"/>
        <end position="249"/>
    </location>
</feature>
<evidence type="ECO:0000313" key="3">
    <source>
        <dbReference type="Proteomes" id="UP000821837"/>
    </source>
</evidence>
<reference evidence="2" key="1">
    <citation type="journal article" date="2020" name="Cell">
        <title>Large-Scale Comparative Analyses of Tick Genomes Elucidate Their Genetic Diversity and Vector Capacities.</title>
        <authorList>
            <consortium name="Tick Genome and Microbiome Consortium (TIGMIC)"/>
            <person name="Jia N."/>
            <person name="Wang J."/>
            <person name="Shi W."/>
            <person name="Du L."/>
            <person name="Sun Y."/>
            <person name="Zhan W."/>
            <person name="Jiang J.F."/>
            <person name="Wang Q."/>
            <person name="Zhang B."/>
            <person name="Ji P."/>
            <person name="Bell-Sakyi L."/>
            <person name="Cui X.M."/>
            <person name="Yuan T.T."/>
            <person name="Jiang B.G."/>
            <person name="Yang W.F."/>
            <person name="Lam T.T."/>
            <person name="Chang Q.C."/>
            <person name="Ding S.J."/>
            <person name="Wang X.J."/>
            <person name="Zhu J.G."/>
            <person name="Ruan X.D."/>
            <person name="Zhao L."/>
            <person name="Wei J.T."/>
            <person name="Ye R.Z."/>
            <person name="Que T.C."/>
            <person name="Du C.H."/>
            <person name="Zhou Y.H."/>
            <person name="Cheng J.X."/>
            <person name="Dai P.F."/>
            <person name="Guo W.B."/>
            <person name="Han X.H."/>
            <person name="Huang E.J."/>
            <person name="Li L.F."/>
            <person name="Wei W."/>
            <person name="Gao Y.C."/>
            <person name="Liu J.Z."/>
            <person name="Shao H.Z."/>
            <person name="Wang X."/>
            <person name="Wang C.C."/>
            <person name="Yang T.C."/>
            <person name="Huo Q.B."/>
            <person name="Li W."/>
            <person name="Chen H.Y."/>
            <person name="Chen S.E."/>
            <person name="Zhou L.G."/>
            <person name="Ni X.B."/>
            <person name="Tian J.H."/>
            <person name="Sheng Y."/>
            <person name="Liu T."/>
            <person name="Pan Y.S."/>
            <person name="Xia L.Y."/>
            <person name="Li J."/>
            <person name="Zhao F."/>
            <person name="Cao W.C."/>
        </authorList>
    </citation>
    <scope>NUCLEOTIDE SEQUENCE</scope>
    <source>
        <strain evidence="2">Rsan-2018</strain>
    </source>
</reference>
<keyword evidence="3" id="KW-1185">Reference proteome</keyword>
<sequence>MRRILRSEACRQVRFYTDCLQLVNRNELPFPNAQKKFLQDLRLASQTADFLNVIVQLPRSKHRNPGQGREVNVLGDASIPKNVADLLNLGPNFCEHPDLDKSPSLVSAAGNIIVVSVCRQIEEGCDAISPSDAILFECAALAVNRWYCLLIPEDVSNDMPIHFPPASNGSARRAVVGRIQLRSAPCCYGYEKARKGEPARADDGAADRWKEKKKKQLVLLKKKKKCSRRRVSLGTRSGRAGGRRNPHRRAGFAHRGACLRDSERLTFFKSPDLFVASCVGEPASTRVRAPRDLRLELKRRGELPTMTATVYVVRGGSSTRPITLAAPTSLPRSTTHDYVTARTLAAHHFSD</sequence>
<comment type="caution">
    <text evidence="2">The sequence shown here is derived from an EMBL/GenBank/DDBJ whole genome shotgun (WGS) entry which is preliminary data.</text>
</comment>
<reference evidence="2" key="2">
    <citation type="submission" date="2021-09" db="EMBL/GenBank/DDBJ databases">
        <authorList>
            <person name="Jia N."/>
            <person name="Wang J."/>
            <person name="Shi W."/>
            <person name="Du L."/>
            <person name="Sun Y."/>
            <person name="Zhan W."/>
            <person name="Jiang J."/>
            <person name="Wang Q."/>
            <person name="Zhang B."/>
            <person name="Ji P."/>
            <person name="Sakyi L.B."/>
            <person name="Cui X."/>
            <person name="Yuan T."/>
            <person name="Jiang B."/>
            <person name="Yang W."/>
            <person name="Lam T.T.-Y."/>
            <person name="Chang Q."/>
            <person name="Ding S."/>
            <person name="Wang X."/>
            <person name="Zhu J."/>
            <person name="Ruan X."/>
            <person name="Zhao L."/>
            <person name="Wei J."/>
            <person name="Que T."/>
            <person name="Du C."/>
            <person name="Cheng J."/>
            <person name="Dai P."/>
            <person name="Han X."/>
            <person name="Huang E."/>
            <person name="Gao Y."/>
            <person name="Liu J."/>
            <person name="Shao H."/>
            <person name="Ye R."/>
            <person name="Li L."/>
            <person name="Wei W."/>
            <person name="Wang X."/>
            <person name="Wang C."/>
            <person name="Huo Q."/>
            <person name="Li W."/>
            <person name="Guo W."/>
            <person name="Chen H."/>
            <person name="Chen S."/>
            <person name="Zhou L."/>
            <person name="Zhou L."/>
            <person name="Ni X."/>
            <person name="Tian J."/>
            <person name="Zhou Y."/>
            <person name="Sheng Y."/>
            <person name="Liu T."/>
            <person name="Pan Y."/>
            <person name="Xia L."/>
            <person name="Li J."/>
            <person name="Zhao F."/>
            <person name="Cao W."/>
        </authorList>
    </citation>
    <scope>NUCLEOTIDE SEQUENCE</scope>
    <source>
        <strain evidence="2">Rsan-2018</strain>
        <tissue evidence="2">Larvae</tissue>
    </source>
</reference>
<dbReference type="Proteomes" id="UP000821837">
    <property type="component" value="Unassembled WGS sequence"/>
</dbReference>
<protein>
    <submittedName>
        <fullName evidence="2">Uncharacterized protein</fullName>
    </submittedName>
</protein>
<dbReference type="AlphaFoldDB" id="A0A9D4TE37"/>